<organism evidence="2 3">
    <name type="scientific">Olpidium bornovanus</name>
    <dbReference type="NCBI Taxonomy" id="278681"/>
    <lineage>
        <taxon>Eukaryota</taxon>
        <taxon>Fungi</taxon>
        <taxon>Fungi incertae sedis</taxon>
        <taxon>Olpidiomycota</taxon>
        <taxon>Olpidiomycotina</taxon>
        <taxon>Olpidiomycetes</taxon>
        <taxon>Olpidiales</taxon>
        <taxon>Olpidiaceae</taxon>
        <taxon>Olpidium</taxon>
    </lineage>
</organism>
<dbReference type="Proteomes" id="UP000673691">
    <property type="component" value="Unassembled WGS sequence"/>
</dbReference>
<dbReference type="InterPro" id="IPR032675">
    <property type="entry name" value="LRR_dom_sf"/>
</dbReference>
<feature type="region of interest" description="Disordered" evidence="1">
    <location>
        <begin position="304"/>
        <end position="483"/>
    </location>
</feature>
<evidence type="ECO:0000313" key="3">
    <source>
        <dbReference type="Proteomes" id="UP000673691"/>
    </source>
</evidence>
<reference evidence="2 3" key="1">
    <citation type="journal article" name="Sci. Rep.">
        <title>Genome-scale phylogenetic analyses confirm Olpidium as the closest living zoosporic fungus to the non-flagellated, terrestrial fungi.</title>
        <authorList>
            <person name="Chang Y."/>
            <person name="Rochon D."/>
            <person name="Sekimoto S."/>
            <person name="Wang Y."/>
            <person name="Chovatia M."/>
            <person name="Sandor L."/>
            <person name="Salamov A."/>
            <person name="Grigoriev I.V."/>
            <person name="Stajich J.E."/>
            <person name="Spatafora J.W."/>
        </authorList>
    </citation>
    <scope>NUCLEOTIDE SEQUENCE [LARGE SCALE GENOMIC DNA]</scope>
    <source>
        <strain evidence="2">S191</strain>
    </source>
</reference>
<evidence type="ECO:0000256" key="1">
    <source>
        <dbReference type="SAM" id="MobiDB-lite"/>
    </source>
</evidence>
<dbReference type="EMBL" id="JAEFCI010002841">
    <property type="protein sequence ID" value="KAG5461966.1"/>
    <property type="molecule type" value="Genomic_DNA"/>
</dbReference>
<feature type="region of interest" description="Disordered" evidence="1">
    <location>
        <begin position="526"/>
        <end position="572"/>
    </location>
</feature>
<feature type="compositionally biased region" description="Low complexity" evidence="1">
    <location>
        <begin position="429"/>
        <end position="445"/>
    </location>
</feature>
<feature type="compositionally biased region" description="Basic and acidic residues" evidence="1">
    <location>
        <begin position="376"/>
        <end position="386"/>
    </location>
</feature>
<feature type="compositionally biased region" description="Pro residues" evidence="1">
    <location>
        <begin position="332"/>
        <end position="346"/>
    </location>
</feature>
<dbReference type="Gene3D" id="3.80.10.10">
    <property type="entry name" value="Ribonuclease Inhibitor"/>
    <property type="match status" value="1"/>
</dbReference>
<feature type="compositionally biased region" description="Basic and acidic residues" evidence="1">
    <location>
        <begin position="349"/>
        <end position="358"/>
    </location>
</feature>
<keyword evidence="3" id="KW-1185">Reference proteome</keyword>
<sequence>MSKLLKKDGGAKPPGSAGGGGGGGDDDAPAPEKPLTAEVIAAHISLLARTGNGLSHAYTRLEIHAKGITSIDILGESYPHLRYLVRTRARARSLHKKKTALRGGCAWARVWGEGGKSGRAAAGRGRRGVRSPFLFLHDSPAHDPRARRANLKFFPVSFPAKSAHPGPAAGAGKRQKKKETEKKNAQNSFVAFPQDLSENLIKDISCLHGLEYLLSVNFRSNRIRSLPAALDKRKHLQQANFAENRLESIDIASWPLCLLLNLNQNKLTSLRLAEFLELKHLEVRANQLTTTAGLNTPKLKELYMVNPKLPKKNHPRRQPKTKRTRFSAPLLPSSPPLPPFKTPPAPKGGEPDFADRRPAGQAAPHRPAPAGQPAREPGRVFGRSEEPGDPEFAGEQDRRPERDRKTRRASQPEKPVSEREPRQRARHLPAGGRLPPPAAGEAGQGPDHRRREGGRRQRERDSRVVFPVRPPPKPPSPPSRLKSSVFPFFLFFGRPWEPPLIPPHARQFPVPRNVRPLPQLKLERLAEAHSRAEEEAAQRAAEELAARGGEDGPEGRGAGEAEEGGEEDRTER</sequence>
<feature type="compositionally biased region" description="Basic and acidic residues" evidence="1">
    <location>
        <begin position="395"/>
        <end position="404"/>
    </location>
</feature>
<dbReference type="AlphaFoldDB" id="A0A8H7ZYV7"/>
<comment type="caution">
    <text evidence="2">The sequence shown here is derived from an EMBL/GenBank/DDBJ whole genome shotgun (WGS) entry which is preliminary data.</text>
</comment>
<feature type="region of interest" description="Disordered" evidence="1">
    <location>
        <begin position="162"/>
        <end position="185"/>
    </location>
</feature>
<accession>A0A8H7ZYV7</accession>
<feature type="compositionally biased region" description="Basic and acidic residues" evidence="1">
    <location>
        <begin position="446"/>
        <end position="463"/>
    </location>
</feature>
<name>A0A8H7ZYV7_9FUNG</name>
<feature type="compositionally biased region" description="Basic and acidic residues" evidence="1">
    <location>
        <begin position="1"/>
        <end position="10"/>
    </location>
</feature>
<feature type="compositionally biased region" description="Basic and acidic residues" evidence="1">
    <location>
        <begin position="526"/>
        <end position="559"/>
    </location>
</feature>
<feature type="compositionally biased region" description="Basic residues" evidence="1">
    <location>
        <begin position="309"/>
        <end position="325"/>
    </location>
</feature>
<dbReference type="SUPFAM" id="SSF52058">
    <property type="entry name" value="L domain-like"/>
    <property type="match status" value="1"/>
</dbReference>
<proteinExistence type="predicted"/>
<feature type="compositionally biased region" description="Pro residues" evidence="1">
    <location>
        <begin position="468"/>
        <end position="478"/>
    </location>
</feature>
<protein>
    <submittedName>
        <fullName evidence="2">Uncharacterized protein</fullName>
    </submittedName>
</protein>
<feature type="region of interest" description="Disordered" evidence="1">
    <location>
        <begin position="1"/>
        <end position="32"/>
    </location>
</feature>
<gene>
    <name evidence="2" type="ORF">BJ554DRAFT_5763</name>
</gene>
<evidence type="ECO:0000313" key="2">
    <source>
        <dbReference type="EMBL" id="KAG5461966.1"/>
    </source>
</evidence>
<dbReference type="OrthoDB" id="266138at2759"/>